<dbReference type="InterPro" id="IPR027417">
    <property type="entry name" value="P-loop_NTPase"/>
</dbReference>
<comment type="similarity">
    <text evidence="1 8">Belongs to the cytidylate kinase family. Type 1 subfamily.</text>
</comment>
<organism evidence="10 11">
    <name type="scientific">Furfurilactobacillus curtus</name>
    <dbReference type="NCBI Taxonomy" id="1746200"/>
    <lineage>
        <taxon>Bacteria</taxon>
        <taxon>Bacillati</taxon>
        <taxon>Bacillota</taxon>
        <taxon>Bacilli</taxon>
        <taxon>Lactobacillales</taxon>
        <taxon>Lactobacillaceae</taxon>
        <taxon>Furfurilactobacillus</taxon>
    </lineage>
</organism>
<dbReference type="PANTHER" id="PTHR21299:SF2">
    <property type="entry name" value="CYTIDYLATE KINASE"/>
    <property type="match status" value="1"/>
</dbReference>
<evidence type="ECO:0000256" key="7">
    <source>
        <dbReference type="ARBA" id="ARBA00048478"/>
    </source>
</evidence>
<dbReference type="RefSeq" id="WP_407882344.1">
    <property type="nucleotide sequence ID" value="NZ_BQXO01000001.1"/>
</dbReference>
<keyword evidence="5 8" id="KW-0067">ATP-binding</keyword>
<feature type="domain" description="Cytidylate kinase" evidence="9">
    <location>
        <begin position="11"/>
        <end position="224"/>
    </location>
</feature>
<sequence length="231" mass="24644">MGVSGSSGVQVAIDGPASAGKSTVAKLVAKHFDYVYLDTGAMYRAITWAALRDGLDLNDEAAVMAIVAKTPIRFTPGQPDQLVFAGETDVTRAIREEAVTNNVSTVAALPAVRAALTEQMQQIAAAGGIVMDGRDIGTTVLPSAQVKIFLEASVAERARRRFKENQAKGIAVSLATLEQEIATRDYKDSHRTSSPLTQAKDAILLDTTSLTVNQVVDKIVNLVDKYLNRQG</sequence>
<evidence type="ECO:0000256" key="8">
    <source>
        <dbReference type="HAMAP-Rule" id="MF_00238"/>
    </source>
</evidence>
<dbReference type="Proteomes" id="UP001628078">
    <property type="component" value="Unassembled WGS sequence"/>
</dbReference>
<keyword evidence="2 8" id="KW-0808">Transferase</keyword>
<evidence type="ECO:0000313" key="10">
    <source>
        <dbReference type="EMBL" id="GKT05080.1"/>
    </source>
</evidence>
<accession>A0ABQ5JLT4</accession>
<evidence type="ECO:0000259" key="9">
    <source>
        <dbReference type="Pfam" id="PF02224"/>
    </source>
</evidence>
<dbReference type="InterPro" id="IPR003136">
    <property type="entry name" value="Cytidylate_kin"/>
</dbReference>
<name>A0ABQ5JLT4_9LACO</name>
<dbReference type="EMBL" id="BQXO01000001">
    <property type="protein sequence ID" value="GKT05080.1"/>
    <property type="molecule type" value="Genomic_DNA"/>
</dbReference>
<evidence type="ECO:0000256" key="4">
    <source>
        <dbReference type="ARBA" id="ARBA00022777"/>
    </source>
</evidence>
<keyword evidence="4 8" id="KW-0418">Kinase</keyword>
<keyword evidence="3 8" id="KW-0547">Nucleotide-binding</keyword>
<feature type="binding site" evidence="8">
    <location>
        <begin position="15"/>
        <end position="23"/>
    </location>
    <ligand>
        <name>ATP</name>
        <dbReference type="ChEBI" id="CHEBI:30616"/>
    </ligand>
</feature>
<keyword evidence="8" id="KW-0963">Cytoplasm</keyword>
<comment type="subcellular location">
    <subcellularLocation>
        <location evidence="8">Cytoplasm</location>
    </subcellularLocation>
</comment>
<dbReference type="EC" id="2.7.4.25" evidence="8"/>
<dbReference type="SUPFAM" id="SSF52540">
    <property type="entry name" value="P-loop containing nucleoside triphosphate hydrolases"/>
    <property type="match status" value="1"/>
</dbReference>
<dbReference type="CDD" id="cd02020">
    <property type="entry name" value="CMPK"/>
    <property type="match status" value="1"/>
</dbReference>
<evidence type="ECO:0000256" key="5">
    <source>
        <dbReference type="ARBA" id="ARBA00022840"/>
    </source>
</evidence>
<evidence type="ECO:0000313" key="11">
    <source>
        <dbReference type="Proteomes" id="UP001628078"/>
    </source>
</evidence>
<evidence type="ECO:0000256" key="6">
    <source>
        <dbReference type="ARBA" id="ARBA00047615"/>
    </source>
</evidence>
<reference evidence="10 11" key="1">
    <citation type="submission" date="2022-03" db="EMBL/GenBank/DDBJ databases">
        <title>Draft genome sequence of Furfurilactobacillus curtus JCM 31185.</title>
        <authorList>
            <person name="Suzuki S."/>
            <person name="Endo A."/>
            <person name="Kajikawa A."/>
        </authorList>
    </citation>
    <scope>NUCLEOTIDE SEQUENCE [LARGE SCALE GENOMIC DNA]</scope>
    <source>
        <strain evidence="10 11">JCM 31185</strain>
    </source>
</reference>
<dbReference type="InterPro" id="IPR011994">
    <property type="entry name" value="Cytidylate_kinase_dom"/>
</dbReference>
<evidence type="ECO:0000256" key="3">
    <source>
        <dbReference type="ARBA" id="ARBA00022741"/>
    </source>
</evidence>
<comment type="caution">
    <text evidence="10">The sequence shown here is derived from an EMBL/GenBank/DDBJ whole genome shotgun (WGS) entry which is preliminary data.</text>
</comment>
<evidence type="ECO:0000256" key="1">
    <source>
        <dbReference type="ARBA" id="ARBA00009427"/>
    </source>
</evidence>
<evidence type="ECO:0000256" key="2">
    <source>
        <dbReference type="ARBA" id="ARBA00022679"/>
    </source>
</evidence>
<gene>
    <name evidence="8 10" type="primary">cmk</name>
    <name evidence="10" type="ORF">JCM31185_03690</name>
</gene>
<dbReference type="HAMAP" id="MF_00238">
    <property type="entry name" value="Cytidyl_kinase_type1"/>
    <property type="match status" value="1"/>
</dbReference>
<protein>
    <recommendedName>
        <fullName evidence="8">Cytidylate kinase</fullName>
        <shortName evidence="8">CK</shortName>
        <ecNumber evidence="8">2.7.4.25</ecNumber>
    </recommendedName>
    <alternativeName>
        <fullName evidence="8">Cytidine monophosphate kinase</fullName>
        <shortName evidence="8">CMP kinase</shortName>
    </alternativeName>
</protein>
<dbReference type="PANTHER" id="PTHR21299">
    <property type="entry name" value="CYTIDYLATE KINASE/PANTOATE-BETA-ALANINE LIGASE"/>
    <property type="match status" value="1"/>
</dbReference>
<comment type="catalytic activity">
    <reaction evidence="6 8">
        <text>dCMP + ATP = dCDP + ADP</text>
        <dbReference type="Rhea" id="RHEA:25094"/>
        <dbReference type="ChEBI" id="CHEBI:30616"/>
        <dbReference type="ChEBI" id="CHEBI:57566"/>
        <dbReference type="ChEBI" id="CHEBI:58593"/>
        <dbReference type="ChEBI" id="CHEBI:456216"/>
        <dbReference type="EC" id="2.7.4.25"/>
    </reaction>
</comment>
<proteinExistence type="inferred from homology"/>
<dbReference type="GO" id="GO:0016301">
    <property type="term" value="F:kinase activity"/>
    <property type="evidence" value="ECO:0007669"/>
    <property type="project" value="UniProtKB-KW"/>
</dbReference>
<dbReference type="NCBIfam" id="TIGR00017">
    <property type="entry name" value="cmk"/>
    <property type="match status" value="1"/>
</dbReference>
<comment type="catalytic activity">
    <reaction evidence="7 8">
        <text>CMP + ATP = CDP + ADP</text>
        <dbReference type="Rhea" id="RHEA:11600"/>
        <dbReference type="ChEBI" id="CHEBI:30616"/>
        <dbReference type="ChEBI" id="CHEBI:58069"/>
        <dbReference type="ChEBI" id="CHEBI:60377"/>
        <dbReference type="ChEBI" id="CHEBI:456216"/>
        <dbReference type="EC" id="2.7.4.25"/>
    </reaction>
</comment>
<keyword evidence="11" id="KW-1185">Reference proteome</keyword>
<dbReference type="Gene3D" id="3.40.50.300">
    <property type="entry name" value="P-loop containing nucleotide triphosphate hydrolases"/>
    <property type="match status" value="1"/>
</dbReference>
<dbReference type="Pfam" id="PF02224">
    <property type="entry name" value="Cytidylate_kin"/>
    <property type="match status" value="1"/>
</dbReference>